<organism evidence="2 3">
    <name type="scientific">Goodea atripinnis</name>
    <dbReference type="NCBI Taxonomy" id="208336"/>
    <lineage>
        <taxon>Eukaryota</taxon>
        <taxon>Metazoa</taxon>
        <taxon>Chordata</taxon>
        <taxon>Craniata</taxon>
        <taxon>Vertebrata</taxon>
        <taxon>Euteleostomi</taxon>
        <taxon>Actinopterygii</taxon>
        <taxon>Neopterygii</taxon>
        <taxon>Teleostei</taxon>
        <taxon>Neoteleostei</taxon>
        <taxon>Acanthomorphata</taxon>
        <taxon>Ovalentaria</taxon>
        <taxon>Atherinomorphae</taxon>
        <taxon>Cyprinodontiformes</taxon>
        <taxon>Goodeidae</taxon>
        <taxon>Goodea</taxon>
    </lineage>
</organism>
<evidence type="ECO:0008006" key="4">
    <source>
        <dbReference type="Google" id="ProtNLM"/>
    </source>
</evidence>
<feature type="signal peptide" evidence="1">
    <location>
        <begin position="1"/>
        <end position="22"/>
    </location>
</feature>
<proteinExistence type="predicted"/>
<feature type="chain" id="PRO_5046749490" description="Secreted protein" evidence="1">
    <location>
        <begin position="23"/>
        <end position="94"/>
    </location>
</feature>
<comment type="caution">
    <text evidence="2">The sequence shown here is derived from an EMBL/GenBank/DDBJ whole genome shotgun (WGS) entry which is preliminary data.</text>
</comment>
<dbReference type="Proteomes" id="UP001476798">
    <property type="component" value="Unassembled WGS sequence"/>
</dbReference>
<name>A0ABV0Q0M4_9TELE</name>
<reference evidence="2 3" key="1">
    <citation type="submission" date="2021-06" db="EMBL/GenBank/DDBJ databases">
        <authorList>
            <person name="Palmer J.M."/>
        </authorList>
    </citation>
    <scope>NUCLEOTIDE SEQUENCE [LARGE SCALE GENOMIC DNA]</scope>
    <source>
        <strain evidence="2 3">GA_2019</strain>
        <tissue evidence="2">Muscle</tissue>
    </source>
</reference>
<accession>A0ABV0Q0M4</accession>
<evidence type="ECO:0000313" key="3">
    <source>
        <dbReference type="Proteomes" id="UP001476798"/>
    </source>
</evidence>
<keyword evidence="1" id="KW-0732">Signal</keyword>
<keyword evidence="3" id="KW-1185">Reference proteome</keyword>
<dbReference type="EMBL" id="JAHRIO010092648">
    <property type="protein sequence ID" value="MEQ2189333.1"/>
    <property type="molecule type" value="Genomic_DNA"/>
</dbReference>
<sequence>MCITSRYPALARLLMLICAWRGVPFQTAVPGEQNERNLMMNRILLPSISAPFTSPGKLLEDYLHSPLMGRCKRMKRMCREERGSDVKFLITWTK</sequence>
<evidence type="ECO:0000313" key="2">
    <source>
        <dbReference type="EMBL" id="MEQ2189333.1"/>
    </source>
</evidence>
<protein>
    <recommendedName>
        <fullName evidence="4">Secreted protein</fullName>
    </recommendedName>
</protein>
<evidence type="ECO:0000256" key="1">
    <source>
        <dbReference type="SAM" id="SignalP"/>
    </source>
</evidence>
<gene>
    <name evidence="2" type="ORF">GOODEAATRI_024252</name>
</gene>